<gene>
    <name evidence="4" type="ORF">PIL02S_06129</name>
</gene>
<evidence type="ECO:0000256" key="1">
    <source>
        <dbReference type="SAM" id="MobiDB-lite"/>
    </source>
</evidence>
<proteinExistence type="predicted"/>
<dbReference type="Pfam" id="PF13413">
    <property type="entry name" value="HTH_25"/>
    <property type="match status" value="1"/>
</dbReference>
<feature type="region of interest" description="Disordered" evidence="1">
    <location>
        <begin position="134"/>
        <end position="214"/>
    </location>
</feature>
<organism evidence="4 5">
    <name type="scientific">Paenibacillus illinoisensis</name>
    <dbReference type="NCBI Taxonomy" id="59845"/>
    <lineage>
        <taxon>Bacteria</taxon>
        <taxon>Bacillati</taxon>
        <taxon>Bacillota</taxon>
        <taxon>Bacilli</taxon>
        <taxon>Bacillales</taxon>
        <taxon>Paenibacillaceae</taxon>
        <taxon>Paenibacillus</taxon>
    </lineage>
</organism>
<dbReference type="PANTHER" id="PTHR34475:SF1">
    <property type="entry name" value="CYTOSKELETON PROTEIN RODZ"/>
    <property type="match status" value="1"/>
</dbReference>
<dbReference type="PANTHER" id="PTHR34475">
    <property type="match status" value="1"/>
</dbReference>
<feature type="compositionally biased region" description="Polar residues" evidence="1">
    <location>
        <begin position="135"/>
        <end position="150"/>
    </location>
</feature>
<dbReference type="AlphaFoldDB" id="A0A2W0C4D7"/>
<dbReference type="InterPro" id="IPR010982">
    <property type="entry name" value="Lambda_DNA-bd_dom_sf"/>
</dbReference>
<feature type="transmembrane region" description="Helical" evidence="2">
    <location>
        <begin position="103"/>
        <end position="124"/>
    </location>
</feature>
<evidence type="ECO:0000259" key="3">
    <source>
        <dbReference type="SMART" id="SM00530"/>
    </source>
</evidence>
<dbReference type="InterPro" id="IPR025194">
    <property type="entry name" value="RodZ-like_C"/>
</dbReference>
<dbReference type="InterPro" id="IPR050400">
    <property type="entry name" value="Bact_Cytoskel_RodZ"/>
</dbReference>
<keyword evidence="2" id="KW-0472">Membrane</keyword>
<feature type="compositionally biased region" description="Low complexity" evidence="1">
    <location>
        <begin position="324"/>
        <end position="335"/>
    </location>
</feature>
<dbReference type="Proteomes" id="UP000247459">
    <property type="component" value="Unassembled WGS sequence"/>
</dbReference>
<feature type="compositionally biased region" description="Polar residues" evidence="1">
    <location>
        <begin position="157"/>
        <end position="170"/>
    </location>
</feature>
<dbReference type="CDD" id="cd00093">
    <property type="entry name" value="HTH_XRE"/>
    <property type="match status" value="1"/>
</dbReference>
<evidence type="ECO:0000313" key="4">
    <source>
        <dbReference type="EMBL" id="PYY26714.1"/>
    </source>
</evidence>
<dbReference type="EMBL" id="PRLG01000029">
    <property type="protein sequence ID" value="PYY26714.1"/>
    <property type="molecule type" value="Genomic_DNA"/>
</dbReference>
<dbReference type="SUPFAM" id="SSF47413">
    <property type="entry name" value="lambda repressor-like DNA-binding domains"/>
    <property type="match status" value="1"/>
</dbReference>
<evidence type="ECO:0000256" key="2">
    <source>
        <dbReference type="SAM" id="Phobius"/>
    </source>
</evidence>
<dbReference type="GO" id="GO:0003677">
    <property type="term" value="F:DNA binding"/>
    <property type="evidence" value="ECO:0007669"/>
    <property type="project" value="InterPro"/>
</dbReference>
<accession>A0A2W0C4D7</accession>
<dbReference type="Pfam" id="PF13464">
    <property type="entry name" value="RodZ_C"/>
    <property type="match status" value="1"/>
</dbReference>
<feature type="region of interest" description="Disordered" evidence="1">
    <location>
        <begin position="76"/>
        <end position="97"/>
    </location>
</feature>
<keyword evidence="2" id="KW-1133">Transmembrane helix</keyword>
<feature type="compositionally biased region" description="Acidic residues" evidence="1">
    <location>
        <begin position="198"/>
        <end position="212"/>
    </location>
</feature>
<feature type="domain" description="HTH cro/C1-type" evidence="3">
    <location>
        <begin position="7"/>
        <end position="68"/>
    </location>
</feature>
<feature type="compositionally biased region" description="Gly residues" evidence="1">
    <location>
        <begin position="180"/>
        <end position="189"/>
    </location>
</feature>
<feature type="region of interest" description="Disordered" evidence="1">
    <location>
        <begin position="319"/>
        <end position="351"/>
    </location>
</feature>
<name>A0A2W0C4D7_9BACL</name>
<dbReference type="InterPro" id="IPR001387">
    <property type="entry name" value="Cro/C1-type_HTH"/>
</dbReference>
<evidence type="ECO:0000313" key="5">
    <source>
        <dbReference type="Proteomes" id="UP000247459"/>
    </source>
</evidence>
<dbReference type="RefSeq" id="WP_110822580.1">
    <property type="nucleotide sequence ID" value="NZ_PRLG01000029.1"/>
</dbReference>
<reference evidence="4 5" key="1">
    <citation type="submission" date="2018-01" db="EMBL/GenBank/DDBJ databases">
        <title>Genome sequence of the PGP bacterium Paenibacillus illinoisensis E3.</title>
        <authorList>
            <person name="Rolli E."/>
            <person name="Marasco R."/>
            <person name="Bessem C."/>
            <person name="Michoud G."/>
            <person name="Gaiarsa S."/>
            <person name="Borin S."/>
            <person name="Daffonchio D."/>
        </authorList>
    </citation>
    <scope>NUCLEOTIDE SEQUENCE [LARGE SCALE GENOMIC DNA]</scope>
    <source>
        <strain evidence="4 5">E3</strain>
    </source>
</reference>
<dbReference type="Gene3D" id="1.10.260.40">
    <property type="entry name" value="lambda repressor-like DNA-binding domains"/>
    <property type="match status" value="1"/>
</dbReference>
<dbReference type="SMART" id="SM00530">
    <property type="entry name" value="HTH_XRE"/>
    <property type="match status" value="1"/>
</dbReference>
<dbReference type="OrthoDB" id="9797543at2"/>
<sequence>MSELGQQLREARLQKGMSLDDVQEMTKIRKRYLEAIEAGDYKVLPGSFYVRAFIKTYAETVGLNPDELLEGHKKDVPAEETEATMEPVIQKRSSRPVERSNRWMSVALMWTFPILIVALLYVYVVMNRDDADTQGVDQTKITDSQQTPNDQPDETTDNGQASTPPDNESAGQETGQAEGEAGGNGGGTDVTGEGTEGQTDEQTPDDTEDQEPADNAGTVTVAEDGKSGNITNFKVNGSAGQPVKVTINASGQSWLEVYKGENSSGEKLQFGMTADGDSMSFDLDSTGLYIKSGYAAATTIEVGGQVVTDGKATNRIRLQLGDESTGASTGTNASSVEGSDAGTEGSVTGGE</sequence>
<comment type="caution">
    <text evidence="4">The sequence shown here is derived from an EMBL/GenBank/DDBJ whole genome shotgun (WGS) entry which is preliminary data.</text>
</comment>
<keyword evidence="2" id="KW-0812">Transmembrane</keyword>
<protein>
    <submittedName>
        <fullName evidence="4">XRE family transcriptional regulator</fullName>
    </submittedName>
</protein>